<feature type="region of interest" description="Disordered" evidence="1">
    <location>
        <begin position="134"/>
        <end position="163"/>
    </location>
</feature>
<organism evidence="2 3">
    <name type="scientific">Symbiodinium pilosum</name>
    <name type="common">Dinoflagellate</name>
    <dbReference type="NCBI Taxonomy" id="2952"/>
    <lineage>
        <taxon>Eukaryota</taxon>
        <taxon>Sar</taxon>
        <taxon>Alveolata</taxon>
        <taxon>Dinophyceae</taxon>
        <taxon>Suessiales</taxon>
        <taxon>Symbiodiniaceae</taxon>
        <taxon>Symbiodinium</taxon>
    </lineage>
</organism>
<sequence>DAIISHVRHEGVAASFRLGKYMELSTAQAAVGSSLLDLAGLIQKLALVSPSMEFKHTDLKTGEALKQFPGVKDKFTIAQQSELPKLLGEALLVVCAHCRRLVRDKKKFEEAASKLSLQQAQSLKELTQKIGAKRSERLNVEETGPEELEGLKKPAGANDGLSPDWSLPSAGQLTIMTYKTGAVALRVVGGRQLLQLKLPTVAASKAGILKIKNLLLPCERELLKK</sequence>
<gene>
    <name evidence="2" type="ORF">SPIL2461_LOCUS7971</name>
</gene>
<evidence type="ECO:0000256" key="1">
    <source>
        <dbReference type="SAM" id="MobiDB-lite"/>
    </source>
</evidence>
<evidence type="ECO:0000313" key="2">
    <source>
        <dbReference type="EMBL" id="CAE7339353.1"/>
    </source>
</evidence>
<dbReference type="Proteomes" id="UP000649617">
    <property type="component" value="Unassembled WGS sequence"/>
</dbReference>
<dbReference type="EMBL" id="CAJNIZ010012868">
    <property type="protein sequence ID" value="CAE7339353.1"/>
    <property type="molecule type" value="Genomic_DNA"/>
</dbReference>
<proteinExistence type="predicted"/>
<protein>
    <submittedName>
        <fullName evidence="2">Uncharacterized protein</fullName>
    </submittedName>
</protein>
<accession>A0A812P6M7</accession>
<keyword evidence="3" id="KW-1185">Reference proteome</keyword>
<comment type="caution">
    <text evidence="2">The sequence shown here is derived from an EMBL/GenBank/DDBJ whole genome shotgun (WGS) entry which is preliminary data.</text>
</comment>
<dbReference type="OrthoDB" id="10583512at2759"/>
<feature type="non-terminal residue" evidence="2">
    <location>
        <position position="1"/>
    </location>
</feature>
<reference evidence="2" key="1">
    <citation type="submission" date="2021-02" db="EMBL/GenBank/DDBJ databases">
        <authorList>
            <person name="Dougan E. K."/>
            <person name="Rhodes N."/>
            <person name="Thang M."/>
            <person name="Chan C."/>
        </authorList>
    </citation>
    <scope>NUCLEOTIDE SEQUENCE</scope>
</reference>
<name>A0A812P6M7_SYMPI</name>
<evidence type="ECO:0000313" key="3">
    <source>
        <dbReference type="Proteomes" id="UP000649617"/>
    </source>
</evidence>
<dbReference type="AlphaFoldDB" id="A0A812P6M7"/>